<dbReference type="EMBL" id="JAACJJ010000016">
    <property type="protein sequence ID" value="KAF5324367.1"/>
    <property type="molecule type" value="Genomic_DNA"/>
</dbReference>
<comment type="caution">
    <text evidence="1">The sequence shown here is derived from an EMBL/GenBank/DDBJ whole genome shotgun (WGS) entry which is preliminary data.</text>
</comment>
<keyword evidence="2" id="KW-1185">Reference proteome</keyword>
<organism evidence="1 2">
    <name type="scientific">Psilocybe cf. subviscida</name>
    <dbReference type="NCBI Taxonomy" id="2480587"/>
    <lineage>
        <taxon>Eukaryota</taxon>
        <taxon>Fungi</taxon>
        <taxon>Dikarya</taxon>
        <taxon>Basidiomycota</taxon>
        <taxon>Agaricomycotina</taxon>
        <taxon>Agaricomycetes</taxon>
        <taxon>Agaricomycetidae</taxon>
        <taxon>Agaricales</taxon>
        <taxon>Agaricineae</taxon>
        <taxon>Strophariaceae</taxon>
        <taxon>Psilocybe</taxon>
    </lineage>
</organism>
<accession>A0A8H5BLK4</accession>
<evidence type="ECO:0000313" key="1">
    <source>
        <dbReference type="EMBL" id="KAF5324367.1"/>
    </source>
</evidence>
<dbReference type="AlphaFoldDB" id="A0A8H5BLK4"/>
<gene>
    <name evidence="1" type="ORF">D9619_011103</name>
</gene>
<sequence>MTQTPPLNPGSLDSVGVSVPKYWNALQCIYAHITTSVDGFASHNAAHAPDMLPQPADSVINATSLFPVSLSSLPL</sequence>
<dbReference type="Proteomes" id="UP000567179">
    <property type="component" value="Unassembled WGS sequence"/>
</dbReference>
<reference evidence="1 2" key="1">
    <citation type="journal article" date="2020" name="ISME J.">
        <title>Uncovering the hidden diversity of litter-decomposition mechanisms in mushroom-forming fungi.</title>
        <authorList>
            <person name="Floudas D."/>
            <person name="Bentzer J."/>
            <person name="Ahren D."/>
            <person name="Johansson T."/>
            <person name="Persson P."/>
            <person name="Tunlid A."/>
        </authorList>
    </citation>
    <scope>NUCLEOTIDE SEQUENCE [LARGE SCALE GENOMIC DNA]</scope>
    <source>
        <strain evidence="1 2">CBS 101986</strain>
    </source>
</reference>
<proteinExistence type="predicted"/>
<evidence type="ECO:0000313" key="2">
    <source>
        <dbReference type="Proteomes" id="UP000567179"/>
    </source>
</evidence>
<name>A0A8H5BLK4_9AGAR</name>
<protein>
    <submittedName>
        <fullName evidence="1">Uncharacterized protein</fullName>
    </submittedName>
</protein>